<protein>
    <submittedName>
        <fullName evidence="5">Polysaccharide export protein</fullName>
    </submittedName>
</protein>
<dbReference type="InterPro" id="IPR003715">
    <property type="entry name" value="Poly_export_N"/>
</dbReference>
<name>A0A6I4LXS9_9SPHN</name>
<accession>A0A6I4LXS9</accession>
<organism evidence="5 6">
    <name type="scientific">Sphingorhabdus profundilacus</name>
    <dbReference type="NCBI Taxonomy" id="2509718"/>
    <lineage>
        <taxon>Bacteria</taxon>
        <taxon>Pseudomonadati</taxon>
        <taxon>Pseudomonadota</taxon>
        <taxon>Alphaproteobacteria</taxon>
        <taxon>Sphingomonadales</taxon>
        <taxon>Sphingomonadaceae</taxon>
        <taxon>Sphingorhabdus</taxon>
    </lineage>
</organism>
<feature type="chain" id="PRO_5026047977" evidence="2">
    <location>
        <begin position="23"/>
        <end position="191"/>
    </location>
</feature>
<dbReference type="GO" id="GO:0015159">
    <property type="term" value="F:polysaccharide transmembrane transporter activity"/>
    <property type="evidence" value="ECO:0007669"/>
    <property type="project" value="InterPro"/>
</dbReference>
<dbReference type="InterPro" id="IPR019554">
    <property type="entry name" value="Soluble_ligand-bd"/>
</dbReference>
<sequence>MLKMLKCLLTAAVLAGSSMVAGCMPATSGLSAIPATEVAEFRLEPGDKIKVQIPDLVGADGEYSVDQSGIISLPLVEEVKISGLTLREAERAVEKALLDKRILVRPNVTIQAASLRPIYILGEVGKPGQYEYREGLTVFSIISLAGGYTYRADTMSMVITRTVNGRKVTGKASENTIVMPGDQIRIVEKWF</sequence>
<evidence type="ECO:0000259" key="4">
    <source>
        <dbReference type="Pfam" id="PF10531"/>
    </source>
</evidence>
<dbReference type="PROSITE" id="PS51257">
    <property type="entry name" value="PROKAR_LIPOPROTEIN"/>
    <property type="match status" value="1"/>
</dbReference>
<dbReference type="PANTHER" id="PTHR33619:SF3">
    <property type="entry name" value="POLYSACCHARIDE EXPORT PROTEIN GFCE-RELATED"/>
    <property type="match status" value="1"/>
</dbReference>
<feature type="domain" description="Soluble ligand binding" evidence="4">
    <location>
        <begin position="118"/>
        <end position="170"/>
    </location>
</feature>
<evidence type="ECO:0000313" key="5">
    <source>
        <dbReference type="EMBL" id="MVZ98252.1"/>
    </source>
</evidence>
<dbReference type="Gene3D" id="3.30.1950.10">
    <property type="entry name" value="wza like domain"/>
    <property type="match status" value="1"/>
</dbReference>
<comment type="caution">
    <text evidence="5">The sequence shown here is derived from an EMBL/GenBank/DDBJ whole genome shotgun (WGS) entry which is preliminary data.</text>
</comment>
<proteinExistence type="predicted"/>
<dbReference type="Gene3D" id="3.10.560.10">
    <property type="entry name" value="Outer membrane lipoprotein wza domain like"/>
    <property type="match status" value="1"/>
</dbReference>
<keyword evidence="6" id="KW-1185">Reference proteome</keyword>
<evidence type="ECO:0000256" key="2">
    <source>
        <dbReference type="SAM" id="SignalP"/>
    </source>
</evidence>
<dbReference type="PANTHER" id="PTHR33619">
    <property type="entry name" value="POLYSACCHARIDE EXPORT PROTEIN GFCE-RELATED"/>
    <property type="match status" value="1"/>
</dbReference>
<feature type="domain" description="Polysaccharide export protein N-terminal" evidence="3">
    <location>
        <begin position="38"/>
        <end position="111"/>
    </location>
</feature>
<dbReference type="OrthoDB" id="197007at2"/>
<dbReference type="Pfam" id="PF10531">
    <property type="entry name" value="SLBB"/>
    <property type="match status" value="1"/>
</dbReference>
<keyword evidence="1 2" id="KW-0732">Signal</keyword>
<feature type="signal peptide" evidence="2">
    <location>
        <begin position="1"/>
        <end position="22"/>
    </location>
</feature>
<evidence type="ECO:0000256" key="1">
    <source>
        <dbReference type="ARBA" id="ARBA00022729"/>
    </source>
</evidence>
<dbReference type="EMBL" id="SDWJ01000002">
    <property type="protein sequence ID" value="MVZ98252.1"/>
    <property type="molecule type" value="Genomic_DNA"/>
</dbReference>
<gene>
    <name evidence="5" type="ORF">EUU23_11160</name>
</gene>
<evidence type="ECO:0000313" key="6">
    <source>
        <dbReference type="Proteomes" id="UP000471147"/>
    </source>
</evidence>
<evidence type="ECO:0000259" key="3">
    <source>
        <dbReference type="Pfam" id="PF02563"/>
    </source>
</evidence>
<dbReference type="RefSeq" id="WP_160354186.1">
    <property type="nucleotide sequence ID" value="NZ_SDWJ01000002.1"/>
</dbReference>
<dbReference type="Pfam" id="PF02563">
    <property type="entry name" value="Poly_export"/>
    <property type="match status" value="1"/>
</dbReference>
<dbReference type="AlphaFoldDB" id="A0A6I4LXS9"/>
<dbReference type="InterPro" id="IPR049712">
    <property type="entry name" value="Poly_export"/>
</dbReference>
<reference evidence="5 6" key="1">
    <citation type="submission" date="2019-01" db="EMBL/GenBank/DDBJ databases">
        <title>Sphingorhabdus lacus sp.nov., isolated from an oligotrophic freshwater lake.</title>
        <authorList>
            <person name="Park M."/>
        </authorList>
    </citation>
    <scope>NUCLEOTIDE SEQUENCE [LARGE SCALE GENOMIC DNA]</scope>
    <source>
        <strain evidence="5 6">IMCC26285</strain>
    </source>
</reference>
<dbReference type="Proteomes" id="UP000471147">
    <property type="component" value="Unassembled WGS sequence"/>
</dbReference>